<dbReference type="EMBL" id="JAGFMF010011861">
    <property type="protein sequence ID" value="KAG8510962.1"/>
    <property type="molecule type" value="Genomic_DNA"/>
</dbReference>
<proteinExistence type="predicted"/>
<evidence type="ECO:0000313" key="1">
    <source>
        <dbReference type="EMBL" id="KAG8510962.1"/>
    </source>
</evidence>
<sequence>MCLILLPISSGVFGRGGRGAERNCKGHYFQLKVIPVHSATDVIRDAFMTQAFPLQFGKEVLASVIILKRPGKSDWRQCQESKKKKSLSPVTSAE</sequence>
<organism evidence="1 2">
    <name type="scientific">Galemys pyrenaicus</name>
    <name type="common">Iberian desman</name>
    <name type="synonym">Pyrenean desman</name>
    <dbReference type="NCBI Taxonomy" id="202257"/>
    <lineage>
        <taxon>Eukaryota</taxon>
        <taxon>Metazoa</taxon>
        <taxon>Chordata</taxon>
        <taxon>Craniata</taxon>
        <taxon>Vertebrata</taxon>
        <taxon>Euteleostomi</taxon>
        <taxon>Mammalia</taxon>
        <taxon>Eutheria</taxon>
        <taxon>Laurasiatheria</taxon>
        <taxon>Eulipotyphla</taxon>
        <taxon>Talpidae</taxon>
        <taxon>Galemys</taxon>
    </lineage>
</organism>
<evidence type="ECO:0000313" key="2">
    <source>
        <dbReference type="Proteomes" id="UP000700334"/>
    </source>
</evidence>
<keyword evidence="2" id="KW-1185">Reference proteome</keyword>
<dbReference type="Proteomes" id="UP000700334">
    <property type="component" value="Unassembled WGS sequence"/>
</dbReference>
<accession>A0A8J6A2J1</accession>
<reference evidence="1" key="1">
    <citation type="journal article" date="2021" name="Evol. Appl.">
        <title>The genome of the Pyrenean desman and the effects of bottlenecks and inbreeding on the genomic landscape of an endangered species.</title>
        <authorList>
            <person name="Escoda L."/>
            <person name="Castresana J."/>
        </authorList>
    </citation>
    <scope>NUCLEOTIDE SEQUENCE</scope>
    <source>
        <strain evidence="1">IBE-C5619</strain>
    </source>
</reference>
<protein>
    <submittedName>
        <fullName evidence="1">Uncharacterized protein</fullName>
    </submittedName>
</protein>
<dbReference type="OrthoDB" id="444325at2759"/>
<gene>
    <name evidence="1" type="ORF">J0S82_010647</name>
</gene>
<dbReference type="AlphaFoldDB" id="A0A8J6A2J1"/>
<comment type="caution">
    <text evidence="1">The sequence shown here is derived from an EMBL/GenBank/DDBJ whole genome shotgun (WGS) entry which is preliminary data.</text>
</comment>
<name>A0A8J6A2J1_GALPY</name>